<protein>
    <submittedName>
        <fullName evidence="1">Uncharacterized protein</fullName>
    </submittedName>
</protein>
<dbReference type="KEGG" id="sarm:DVA86_27275"/>
<organism evidence="1 2">
    <name type="scientific">Streptomyces armeniacus</name>
    <dbReference type="NCBI Taxonomy" id="83291"/>
    <lineage>
        <taxon>Bacteria</taxon>
        <taxon>Bacillati</taxon>
        <taxon>Actinomycetota</taxon>
        <taxon>Actinomycetes</taxon>
        <taxon>Kitasatosporales</taxon>
        <taxon>Streptomycetaceae</taxon>
        <taxon>Streptomyces</taxon>
    </lineage>
</organism>
<dbReference type="Proteomes" id="UP000254425">
    <property type="component" value="Chromosome"/>
</dbReference>
<gene>
    <name evidence="1" type="ORF">DVA86_27275</name>
</gene>
<name>A0A345XVW6_9ACTN</name>
<keyword evidence="2" id="KW-1185">Reference proteome</keyword>
<dbReference type="AlphaFoldDB" id="A0A345XVW6"/>
<dbReference type="EMBL" id="CP031320">
    <property type="protein sequence ID" value="AXK35782.1"/>
    <property type="molecule type" value="Genomic_DNA"/>
</dbReference>
<dbReference type="RefSeq" id="WP_208882198.1">
    <property type="nucleotide sequence ID" value="NZ_CP031320.1"/>
</dbReference>
<reference evidence="1 2" key="1">
    <citation type="submission" date="2018-07" db="EMBL/GenBank/DDBJ databases">
        <title>Draft genome of the type strain Streptomyces armeniacus ATCC 15676.</title>
        <authorList>
            <person name="Labana P."/>
            <person name="Gosse J.T."/>
            <person name="Boddy C.N."/>
        </authorList>
    </citation>
    <scope>NUCLEOTIDE SEQUENCE [LARGE SCALE GENOMIC DNA]</scope>
    <source>
        <strain evidence="1 2">ATCC 15676</strain>
    </source>
</reference>
<proteinExistence type="predicted"/>
<evidence type="ECO:0000313" key="1">
    <source>
        <dbReference type="EMBL" id="AXK35782.1"/>
    </source>
</evidence>
<accession>A0A345XVW6</accession>
<sequence length="127" mass="14447">MTEASKHTTAENVAALMELQDRVQPGTRLHVINHDYSADGGTREVTRTYVTPDQTYRHEGRTHVVRTGGPTFESREIGGARREFRYQWPLEGDDFQVSGNTLRIFKPYHAYAGDRAIILTMTFECGE</sequence>
<evidence type="ECO:0000313" key="2">
    <source>
        <dbReference type="Proteomes" id="UP000254425"/>
    </source>
</evidence>